<dbReference type="Gene3D" id="3.40.30.10">
    <property type="entry name" value="Glutaredoxin"/>
    <property type="match status" value="1"/>
</dbReference>
<dbReference type="InterPro" id="IPR009737">
    <property type="entry name" value="Aim32/Apd1-like"/>
</dbReference>
<organism evidence="1 2">
    <name type="scientific">Nocardioides alpinus</name>
    <dbReference type="NCBI Taxonomy" id="748909"/>
    <lineage>
        <taxon>Bacteria</taxon>
        <taxon>Bacillati</taxon>
        <taxon>Actinomycetota</taxon>
        <taxon>Actinomycetes</taxon>
        <taxon>Propionibacteriales</taxon>
        <taxon>Nocardioidaceae</taxon>
        <taxon>Nocardioides</taxon>
    </lineage>
</organism>
<dbReference type="PANTHER" id="PTHR31902">
    <property type="entry name" value="ACTIN PATCHES DISTAL PROTEIN 1"/>
    <property type="match status" value="1"/>
</dbReference>
<comment type="caution">
    <text evidence="1">The sequence shown here is derived from an EMBL/GenBank/DDBJ whole genome shotgun (WGS) entry which is preliminary data.</text>
</comment>
<reference evidence="1 2" key="1">
    <citation type="submission" date="2017-12" db="EMBL/GenBank/DDBJ databases">
        <title>Pharmacopeia of the Arctic Ocean.</title>
        <authorList>
            <person name="Collins E."/>
            <person name="Ducluzeau A.-L."/>
        </authorList>
    </citation>
    <scope>NUCLEOTIDE SEQUENCE [LARGE SCALE GENOMIC DNA]</scope>
    <source>
        <strain evidence="1 2">DSM 23325</strain>
    </source>
</reference>
<accession>A0ABX4QT13</accession>
<dbReference type="Proteomes" id="UP000233565">
    <property type="component" value="Unassembled WGS sequence"/>
</dbReference>
<dbReference type="EMBL" id="PJBV01000035">
    <property type="protein sequence ID" value="PKH37819.1"/>
    <property type="molecule type" value="Genomic_DNA"/>
</dbReference>
<name>A0ABX4QT13_9ACTN</name>
<proteinExistence type="predicted"/>
<dbReference type="Pfam" id="PF06999">
    <property type="entry name" value="Suc_Fer-like"/>
    <property type="match status" value="1"/>
</dbReference>
<evidence type="ECO:0000313" key="1">
    <source>
        <dbReference type="EMBL" id="PKH37819.1"/>
    </source>
</evidence>
<dbReference type="SUPFAM" id="SSF52833">
    <property type="entry name" value="Thioredoxin-like"/>
    <property type="match status" value="1"/>
</dbReference>
<gene>
    <name evidence="1" type="ORF">CXG46_20710</name>
</gene>
<keyword evidence="2" id="KW-1185">Reference proteome</keyword>
<dbReference type="InterPro" id="IPR036249">
    <property type="entry name" value="Thioredoxin-like_sf"/>
</dbReference>
<sequence length="316" mass="33013">MPTAGAGGPARGGPVTFRCAAASLARADDLAGTASTVRSFLLVEHSGSWGSDALRDARLPAGLGEHLARGGRRAGVRVLLVRRPGRRAEGVGIRVFAARAAGADSWLEAATLSSPEELRDLDLDALGAGRSPGLTPYDAPLIAVCTHGRHDACCAERGRPVALALAAGRHADAVWECSHIGGDRFAGNLLVLPRGLYYGRVDPDSALEVADAAVGGRVSLDHLRGRSDLAMPVQAAEIDVRRRLTLTGLDDVRPTAARTDGDVTTVTLEADGRSLEVRVRRVLDAPQQLTCSALRDSPVARFVVDARDRGPSPAGP</sequence>
<evidence type="ECO:0000313" key="2">
    <source>
        <dbReference type="Proteomes" id="UP000233565"/>
    </source>
</evidence>
<dbReference type="PANTHER" id="PTHR31902:SF22">
    <property type="entry name" value="SLL1203 PROTEIN"/>
    <property type="match status" value="1"/>
</dbReference>
<protein>
    <submittedName>
        <fullName evidence="1">Sucrase ferredoxin</fullName>
    </submittedName>
</protein>
<dbReference type="CDD" id="cd03062">
    <property type="entry name" value="TRX_Fd_Sucrase"/>
    <property type="match status" value="1"/>
</dbReference>